<dbReference type="PANTHER" id="PTHR42709">
    <property type="entry name" value="ALKALINE PHOSPHATASE LIKE PROTEIN"/>
    <property type="match status" value="1"/>
</dbReference>
<gene>
    <name evidence="4" type="ORF">AF331_16400</name>
</gene>
<feature type="transmembrane region" description="Helical" evidence="2">
    <location>
        <begin position="137"/>
        <end position="158"/>
    </location>
</feature>
<keyword evidence="2" id="KW-0812">Transmembrane</keyword>
<evidence type="ECO:0000313" key="4">
    <source>
        <dbReference type="EMBL" id="KON83749.1"/>
    </source>
</evidence>
<comment type="caution">
    <text evidence="4">The sequence shown here is derived from an EMBL/GenBank/DDBJ whole genome shotgun (WGS) entry which is preliminary data.</text>
</comment>
<comment type="similarity">
    <text evidence="1">Belongs to the DedA family.</text>
</comment>
<keyword evidence="2" id="KW-1133">Transmembrane helix</keyword>
<protein>
    <recommendedName>
        <fullName evidence="3">VTT domain-containing protein</fullName>
    </recommendedName>
</protein>
<keyword evidence="5" id="KW-1185">Reference proteome</keyword>
<dbReference type="GO" id="GO:0005886">
    <property type="term" value="C:plasma membrane"/>
    <property type="evidence" value="ECO:0007669"/>
    <property type="project" value="TreeGrafter"/>
</dbReference>
<feature type="transmembrane region" description="Helical" evidence="2">
    <location>
        <begin position="12"/>
        <end position="31"/>
    </location>
</feature>
<keyword evidence="2" id="KW-0472">Membrane</keyword>
<proteinExistence type="inferred from homology"/>
<accession>A0A0M0G1R3</accession>
<evidence type="ECO:0000256" key="1">
    <source>
        <dbReference type="ARBA" id="ARBA00010792"/>
    </source>
</evidence>
<dbReference type="Pfam" id="PF09335">
    <property type="entry name" value="VTT_dom"/>
    <property type="match status" value="1"/>
</dbReference>
<dbReference type="PANTHER" id="PTHR42709:SF9">
    <property type="entry name" value="ALKALINE PHOSPHATASE LIKE PROTEIN"/>
    <property type="match status" value="1"/>
</dbReference>
<dbReference type="EMBL" id="LGUE01000005">
    <property type="protein sequence ID" value="KON83749.1"/>
    <property type="molecule type" value="Genomic_DNA"/>
</dbReference>
<dbReference type="AlphaFoldDB" id="A0A0M0G1R3"/>
<evidence type="ECO:0000256" key="2">
    <source>
        <dbReference type="SAM" id="Phobius"/>
    </source>
</evidence>
<dbReference type="RefSeq" id="WP_053429160.1">
    <property type="nucleotide sequence ID" value="NZ_LGUE01000005.1"/>
</dbReference>
<sequence>MNTDTLLHYLDLYGYAIIFLFLFLGIVGIPAPEESLLFLIGVLIFQHSLSFVPATLAAFFGAFIGMLSAYVVGRYIGSPFIRKYGKYVGITEERWDKVQEKYMKNVRRTILLGYYMPGIRQISPYFAGINRIGFGSFFFLSLLGALIWTLPFILAGLFVGSKVDINPAYVPYLGLVFLAIFFLFVLINYVKKKKAKRVNSPQE</sequence>
<feature type="domain" description="VTT" evidence="3">
    <location>
        <begin position="32"/>
        <end position="156"/>
    </location>
</feature>
<feature type="transmembrane region" description="Helical" evidence="2">
    <location>
        <begin position="170"/>
        <end position="190"/>
    </location>
</feature>
<evidence type="ECO:0000259" key="3">
    <source>
        <dbReference type="Pfam" id="PF09335"/>
    </source>
</evidence>
<feature type="transmembrane region" description="Helical" evidence="2">
    <location>
        <begin position="51"/>
        <end position="73"/>
    </location>
</feature>
<dbReference type="STRING" id="189381.GCA_900166615_02140"/>
<dbReference type="InterPro" id="IPR051311">
    <property type="entry name" value="DedA_domain"/>
</dbReference>
<reference evidence="5" key="1">
    <citation type="submission" date="2015-07" db="EMBL/GenBank/DDBJ databases">
        <title>Fjat-14235 jcm11544.</title>
        <authorList>
            <person name="Liu B."/>
            <person name="Wang J."/>
            <person name="Zhu Y."/>
            <person name="Liu G."/>
            <person name="Chen Q."/>
            <person name="Chen Z."/>
            <person name="Lan J."/>
            <person name="Che J."/>
            <person name="Ge C."/>
            <person name="Shi H."/>
            <person name="Pan Z."/>
            <person name="Liu X."/>
        </authorList>
    </citation>
    <scope>NUCLEOTIDE SEQUENCE [LARGE SCALE GENOMIC DNA]</scope>
    <source>
        <strain evidence="5">JCM 11544</strain>
    </source>
</reference>
<name>A0A0M0G1R3_9BACI</name>
<dbReference type="InterPro" id="IPR032816">
    <property type="entry name" value="VTT_dom"/>
</dbReference>
<dbReference type="PATRIC" id="fig|189381.12.peg.4272"/>
<organism evidence="4 5">
    <name type="scientific">Rossellomorea marisflavi</name>
    <dbReference type="NCBI Taxonomy" id="189381"/>
    <lineage>
        <taxon>Bacteria</taxon>
        <taxon>Bacillati</taxon>
        <taxon>Bacillota</taxon>
        <taxon>Bacilli</taxon>
        <taxon>Bacillales</taxon>
        <taxon>Bacillaceae</taxon>
        <taxon>Rossellomorea</taxon>
    </lineage>
</organism>
<evidence type="ECO:0000313" key="5">
    <source>
        <dbReference type="Proteomes" id="UP000037405"/>
    </source>
</evidence>
<dbReference type="Proteomes" id="UP000037405">
    <property type="component" value="Unassembled WGS sequence"/>
</dbReference>
<dbReference type="OrthoDB" id="9782291at2"/>